<dbReference type="AlphaFoldDB" id="A0A0J9E1H4"/>
<proteinExistence type="predicted"/>
<keyword evidence="1" id="KW-0812">Transmembrane</keyword>
<dbReference type="InterPro" id="IPR007730">
    <property type="entry name" value="SPOR-like_dom"/>
</dbReference>
<dbReference type="Proteomes" id="UP000037178">
    <property type="component" value="Unassembled WGS sequence"/>
</dbReference>
<evidence type="ECO:0000313" key="3">
    <source>
        <dbReference type="EMBL" id="KMW56741.1"/>
    </source>
</evidence>
<dbReference type="Gene3D" id="3.30.70.1070">
    <property type="entry name" value="Sporulation related repeat"/>
    <property type="match status" value="1"/>
</dbReference>
<comment type="caution">
    <text evidence="3">The sequence shown here is derived from an EMBL/GenBank/DDBJ whole genome shotgun (WGS) entry which is preliminary data.</text>
</comment>
<organism evidence="3 4">
    <name type="scientific">Candidatus Rhodobacter oscarellae</name>
    <dbReference type="NCBI Taxonomy" id="1675527"/>
    <lineage>
        <taxon>Bacteria</taxon>
        <taxon>Pseudomonadati</taxon>
        <taxon>Pseudomonadota</taxon>
        <taxon>Alphaproteobacteria</taxon>
        <taxon>Rhodobacterales</taxon>
        <taxon>Rhodobacter group</taxon>
        <taxon>Rhodobacter</taxon>
    </lineage>
</organism>
<accession>A0A0J9E1H4</accession>
<evidence type="ECO:0000256" key="1">
    <source>
        <dbReference type="SAM" id="Phobius"/>
    </source>
</evidence>
<dbReference type="EMBL" id="LFTY01000002">
    <property type="protein sequence ID" value="KMW56741.1"/>
    <property type="molecule type" value="Genomic_DNA"/>
</dbReference>
<protein>
    <recommendedName>
        <fullName evidence="2">SPOR domain-containing protein</fullName>
    </recommendedName>
</protein>
<dbReference type="PATRIC" id="fig|1675527.3.peg.1791"/>
<dbReference type="PROSITE" id="PS51724">
    <property type="entry name" value="SPOR"/>
    <property type="match status" value="1"/>
</dbReference>
<feature type="domain" description="SPOR" evidence="2">
    <location>
        <begin position="223"/>
        <end position="308"/>
    </location>
</feature>
<reference evidence="3 4" key="1">
    <citation type="submission" date="2015-06" db="EMBL/GenBank/DDBJ databases">
        <title>Draft genome sequence of an Alphaproteobacteria species associated to the Mediterranean sponge Oscarella lobularis.</title>
        <authorList>
            <person name="Jourda C."/>
            <person name="Santini S."/>
            <person name="Claverie J.-M."/>
        </authorList>
    </citation>
    <scope>NUCLEOTIDE SEQUENCE [LARGE SCALE GENOMIC DNA]</scope>
    <source>
        <strain evidence="3">IGS</strain>
    </source>
</reference>
<feature type="transmembrane region" description="Helical" evidence="1">
    <location>
        <begin position="29"/>
        <end position="52"/>
    </location>
</feature>
<keyword evidence="1" id="KW-1133">Transmembrane helix</keyword>
<evidence type="ECO:0000259" key="2">
    <source>
        <dbReference type="PROSITE" id="PS51724"/>
    </source>
</evidence>
<dbReference type="InterPro" id="IPR036680">
    <property type="entry name" value="SPOR-like_sf"/>
</dbReference>
<gene>
    <name evidence="3" type="ORF">AIOL_001696</name>
</gene>
<sequence length="308" mass="32171">MGNEAEMADFAEIDAGGVPFGEADDGAGLISMLLSWVGALLSVALVIGLAVWGYQLAMRDVSGVPVVRALEGPMRIAPEDPGGYQAAHQGLAVNSVAAEGGAAAPPERLVLAPAPLDLTQEDLPRPQLAEVEIVDAEVDTAGDVAPLVRPSREELQAMAEELASGVTPLAGTLTPVISPDVPGVKRSLVPRPRPAIADLTAEAVASSVAIASARPTVEVEPSRVPAGTRLVQFGAYDSPDAAREAWDVLLARFADFMRGKSRVVQEAVSGGKTFYRLRAMGFADISEARRFCAAMEADRQACIPVVVR</sequence>
<keyword evidence="1" id="KW-0472">Membrane</keyword>
<dbReference type="Pfam" id="PF05036">
    <property type="entry name" value="SPOR"/>
    <property type="match status" value="1"/>
</dbReference>
<dbReference type="GO" id="GO:0042834">
    <property type="term" value="F:peptidoglycan binding"/>
    <property type="evidence" value="ECO:0007669"/>
    <property type="project" value="InterPro"/>
</dbReference>
<dbReference type="STRING" id="1675527.AIOL_001696"/>
<keyword evidence="4" id="KW-1185">Reference proteome</keyword>
<evidence type="ECO:0000313" key="4">
    <source>
        <dbReference type="Proteomes" id="UP000037178"/>
    </source>
</evidence>
<name>A0A0J9E1H4_9RHOB</name>